<reference evidence="2 3" key="1">
    <citation type="submission" date="2024-08" db="EMBL/GenBank/DDBJ databases">
        <title>Sulfate-reducing bacteria isolated from formation water of the oil field in Kazakhstan and description of Pseudodesulfovibrio sp.</title>
        <authorList>
            <person name="Bidzhieva S.K."/>
            <person name="Tourova T.P."/>
            <person name="Grouzdev D.S."/>
            <person name="Beletsky A.V."/>
            <person name="Sokolova D.S."/>
            <person name="Samigullina S.R."/>
            <person name="Poltaraus A.B."/>
            <person name="Avtukh A.N."/>
            <person name="Tereshina V.M."/>
            <person name="Zhaparov N.S."/>
            <person name="Mardanov A.V."/>
            <person name="Nazina T.N."/>
        </authorList>
    </citation>
    <scope>NUCLEOTIDE SEQUENCE [LARGE SCALE GENOMIC DNA]</scope>
    <source>
        <strain evidence="2 3">9FUS</strain>
    </source>
</reference>
<evidence type="ECO:0000256" key="1">
    <source>
        <dbReference type="SAM" id="MobiDB-lite"/>
    </source>
</evidence>
<dbReference type="RefSeq" id="WP_371386941.1">
    <property type="nucleotide sequence ID" value="NZ_JBGLYH010000032.1"/>
</dbReference>
<evidence type="ECO:0000313" key="3">
    <source>
        <dbReference type="Proteomes" id="UP001568698"/>
    </source>
</evidence>
<comment type="caution">
    <text evidence="2">The sequence shown here is derived from an EMBL/GenBank/DDBJ whole genome shotgun (WGS) entry which is preliminary data.</text>
</comment>
<organism evidence="2 3">
    <name type="scientific">Pseudodesulfovibrio karagichevae</name>
    <dbReference type="NCBI Taxonomy" id="3239305"/>
    <lineage>
        <taxon>Bacteria</taxon>
        <taxon>Pseudomonadati</taxon>
        <taxon>Thermodesulfobacteriota</taxon>
        <taxon>Desulfovibrionia</taxon>
        <taxon>Desulfovibrionales</taxon>
        <taxon>Desulfovibrionaceae</taxon>
    </lineage>
</organism>
<accession>A0ABV4K388</accession>
<keyword evidence="3" id="KW-1185">Reference proteome</keyword>
<proteinExistence type="predicted"/>
<sequence length="59" mass="6593">MLYECDKCQWTGTWDALILETLCPLCRSSVTPRREEKKANGQSSSDLRPGVVPGPPQRS</sequence>
<dbReference type="EMBL" id="JBGLYH010000032">
    <property type="protein sequence ID" value="MEZ7197424.1"/>
    <property type="molecule type" value="Genomic_DNA"/>
</dbReference>
<name>A0ABV4K388_9BACT</name>
<dbReference type="Proteomes" id="UP001568698">
    <property type="component" value="Unassembled WGS sequence"/>
</dbReference>
<protein>
    <submittedName>
        <fullName evidence="2">Uncharacterized protein</fullName>
    </submittedName>
</protein>
<feature type="region of interest" description="Disordered" evidence="1">
    <location>
        <begin position="31"/>
        <end position="59"/>
    </location>
</feature>
<evidence type="ECO:0000313" key="2">
    <source>
        <dbReference type="EMBL" id="MEZ7197424.1"/>
    </source>
</evidence>
<gene>
    <name evidence="2" type="ORF">AB6M95_11730</name>
</gene>